<evidence type="ECO:0000256" key="4">
    <source>
        <dbReference type="ARBA" id="ARBA00012574"/>
    </source>
</evidence>
<dbReference type="Proteomes" id="UP000598271">
    <property type="component" value="Unassembled WGS sequence"/>
</dbReference>
<dbReference type="PRINTS" id="PR00599">
    <property type="entry name" value="MAPEPTIDASE"/>
</dbReference>
<dbReference type="InterPro" id="IPR001714">
    <property type="entry name" value="Pept_M24_MAP"/>
</dbReference>
<comment type="similarity">
    <text evidence="3">Belongs to the peptidase M24B family.</text>
</comment>
<evidence type="ECO:0000256" key="6">
    <source>
        <dbReference type="ARBA" id="ARBA00022723"/>
    </source>
</evidence>
<dbReference type="EMBL" id="BMXF01000003">
    <property type="protein sequence ID" value="GHB76977.1"/>
    <property type="molecule type" value="Genomic_DNA"/>
</dbReference>
<protein>
    <recommendedName>
        <fullName evidence="4">Xaa-Pro aminopeptidase</fullName>
        <ecNumber evidence="4">3.4.11.9</ecNumber>
    </recommendedName>
</protein>
<dbReference type="SUPFAM" id="SSF53092">
    <property type="entry name" value="Creatinase/prolidase N-terminal domain"/>
    <property type="match status" value="1"/>
</dbReference>
<keyword evidence="5" id="KW-0645">Protease</keyword>
<dbReference type="GO" id="GO:0030145">
    <property type="term" value="F:manganese ion binding"/>
    <property type="evidence" value="ECO:0007669"/>
    <property type="project" value="InterPro"/>
</dbReference>
<feature type="domain" description="Aminopeptidase P N-terminal" evidence="10">
    <location>
        <begin position="6"/>
        <end position="142"/>
    </location>
</feature>
<dbReference type="InterPro" id="IPR000994">
    <property type="entry name" value="Pept_M24"/>
</dbReference>
<evidence type="ECO:0000256" key="7">
    <source>
        <dbReference type="ARBA" id="ARBA00022801"/>
    </source>
</evidence>
<dbReference type="PANTHER" id="PTHR43226">
    <property type="entry name" value="XAA-PRO AMINOPEPTIDASE 3"/>
    <property type="match status" value="1"/>
</dbReference>
<dbReference type="PROSITE" id="PS00491">
    <property type="entry name" value="PROLINE_PEPTIDASE"/>
    <property type="match status" value="1"/>
</dbReference>
<gene>
    <name evidence="11" type="primary">pepP</name>
    <name evidence="11" type="ORF">GCM10007390_33720</name>
</gene>
<dbReference type="Gene3D" id="3.40.350.10">
    <property type="entry name" value="Creatinase/prolidase N-terminal domain"/>
    <property type="match status" value="1"/>
</dbReference>
<name>A0A8J3D8Q6_9BACT</name>
<dbReference type="AlphaFoldDB" id="A0A8J3D8Q6"/>
<evidence type="ECO:0000259" key="10">
    <source>
        <dbReference type="SMART" id="SM01011"/>
    </source>
</evidence>
<dbReference type="SUPFAM" id="SSF55920">
    <property type="entry name" value="Creatinase/aminopeptidase"/>
    <property type="match status" value="1"/>
</dbReference>
<comment type="caution">
    <text evidence="11">The sequence shown here is derived from an EMBL/GenBank/DDBJ whole genome shotgun (WGS) entry which is preliminary data.</text>
</comment>
<evidence type="ECO:0000256" key="1">
    <source>
        <dbReference type="ARBA" id="ARBA00001424"/>
    </source>
</evidence>
<dbReference type="InterPro" id="IPR029149">
    <property type="entry name" value="Creatin/AminoP/Spt16_N"/>
</dbReference>
<dbReference type="Pfam" id="PF00557">
    <property type="entry name" value="Peptidase_M24"/>
    <property type="match status" value="1"/>
</dbReference>
<dbReference type="SMART" id="SM01011">
    <property type="entry name" value="AMP_N"/>
    <property type="match status" value="1"/>
</dbReference>
<keyword evidence="9" id="KW-0464">Manganese</keyword>
<keyword evidence="6" id="KW-0479">Metal-binding</keyword>
<evidence type="ECO:0000256" key="9">
    <source>
        <dbReference type="ARBA" id="ARBA00023211"/>
    </source>
</evidence>
<comment type="cofactor">
    <cofactor evidence="2">
        <name>Mn(2+)</name>
        <dbReference type="ChEBI" id="CHEBI:29035"/>
    </cofactor>
</comment>
<dbReference type="GO" id="GO:0006508">
    <property type="term" value="P:proteolysis"/>
    <property type="evidence" value="ECO:0007669"/>
    <property type="project" value="UniProtKB-KW"/>
</dbReference>
<reference evidence="11 12" key="1">
    <citation type="journal article" date="2014" name="Int. J. Syst. Evol. Microbiol.">
        <title>Complete genome sequence of Corynebacterium casei LMG S-19264T (=DSM 44701T), isolated from a smear-ripened cheese.</title>
        <authorList>
            <consortium name="US DOE Joint Genome Institute (JGI-PGF)"/>
            <person name="Walter F."/>
            <person name="Albersmeier A."/>
            <person name="Kalinowski J."/>
            <person name="Ruckert C."/>
        </authorList>
    </citation>
    <scope>NUCLEOTIDE SEQUENCE [LARGE SCALE GENOMIC DNA]</scope>
    <source>
        <strain evidence="11 12">KCTC 12866</strain>
    </source>
</reference>
<dbReference type="InterPro" id="IPR001131">
    <property type="entry name" value="Peptidase_M24B_aminopep-P_CS"/>
</dbReference>
<dbReference type="InterPro" id="IPR052433">
    <property type="entry name" value="X-Pro_dipept-like"/>
</dbReference>
<evidence type="ECO:0000256" key="5">
    <source>
        <dbReference type="ARBA" id="ARBA00022670"/>
    </source>
</evidence>
<dbReference type="PANTHER" id="PTHR43226:SF4">
    <property type="entry name" value="XAA-PRO AMINOPEPTIDASE 3"/>
    <property type="match status" value="1"/>
</dbReference>
<keyword evidence="7" id="KW-0378">Hydrolase</keyword>
<sequence>MRYSPIDTDLFIENRRRLAKVMAPKSMAILQANDIMPTNADGTMGFRQSSDLFYLSGVDQEETVLLIFPEHPDEKYRQVLFVRETNEHIAVWEGEKLTKEQAREVSGIQTIFWTHQYEATMRQIVFEADLVYLNTNEHTRNESPVQTRDARFIGEFREKYPLHSLARLAPLMHQLRAIKQPQEVQLLTQACDITKKGLERLLAFVKPGVMEYEIEAELLHEFVRNRSRGFAYTPIVASGANACVLHYVQNDQECKDGDVILLDVGAEYANYGADLTRSIPVNGRFTKRQRQVYDAVLRVFRFASSRLIVGNIWDEYHAEVGEFMEKELVDLGLISTEAIKNQDPDWPAYKKYFPHGTSHFLGLDVHDVGNKYRRFEPGMVFTCEPGIYIREEGLGIRLENDILIIADGNRDLMENIPIEAEEIEDLMNQS</sequence>
<dbReference type="InterPro" id="IPR007865">
    <property type="entry name" value="Aminopep_P_N"/>
</dbReference>
<evidence type="ECO:0000256" key="2">
    <source>
        <dbReference type="ARBA" id="ARBA00001936"/>
    </source>
</evidence>
<dbReference type="Gene3D" id="3.90.230.10">
    <property type="entry name" value="Creatinase/methionine aminopeptidase superfamily"/>
    <property type="match status" value="1"/>
</dbReference>
<dbReference type="GO" id="GO:0070006">
    <property type="term" value="F:metalloaminopeptidase activity"/>
    <property type="evidence" value="ECO:0007669"/>
    <property type="project" value="InterPro"/>
</dbReference>
<dbReference type="EC" id="3.4.11.9" evidence="4"/>
<keyword evidence="12" id="KW-1185">Reference proteome</keyword>
<evidence type="ECO:0000313" key="12">
    <source>
        <dbReference type="Proteomes" id="UP000598271"/>
    </source>
</evidence>
<evidence type="ECO:0000256" key="3">
    <source>
        <dbReference type="ARBA" id="ARBA00008766"/>
    </source>
</evidence>
<evidence type="ECO:0000313" key="11">
    <source>
        <dbReference type="EMBL" id="GHB76977.1"/>
    </source>
</evidence>
<keyword evidence="8" id="KW-0482">Metalloprotease</keyword>
<dbReference type="Pfam" id="PF05195">
    <property type="entry name" value="AMP_N"/>
    <property type="match status" value="1"/>
</dbReference>
<comment type="catalytic activity">
    <reaction evidence="1">
        <text>Release of any N-terminal amino acid, including proline, that is linked to proline, even from a dipeptide or tripeptide.</text>
        <dbReference type="EC" id="3.4.11.9"/>
    </reaction>
</comment>
<dbReference type="InterPro" id="IPR036005">
    <property type="entry name" value="Creatinase/aminopeptidase-like"/>
</dbReference>
<proteinExistence type="inferred from homology"/>
<evidence type="ECO:0000256" key="8">
    <source>
        <dbReference type="ARBA" id="ARBA00023049"/>
    </source>
</evidence>
<keyword evidence="11" id="KW-0031">Aminopeptidase</keyword>
<organism evidence="11 12">
    <name type="scientific">Persicitalea jodogahamensis</name>
    <dbReference type="NCBI Taxonomy" id="402147"/>
    <lineage>
        <taxon>Bacteria</taxon>
        <taxon>Pseudomonadati</taxon>
        <taxon>Bacteroidota</taxon>
        <taxon>Cytophagia</taxon>
        <taxon>Cytophagales</taxon>
        <taxon>Spirosomataceae</taxon>
        <taxon>Persicitalea</taxon>
    </lineage>
</organism>
<dbReference type="CDD" id="cd01087">
    <property type="entry name" value="Prolidase"/>
    <property type="match status" value="1"/>
</dbReference>
<accession>A0A8J3D8Q6</accession>
<dbReference type="RefSeq" id="WP_189565687.1">
    <property type="nucleotide sequence ID" value="NZ_BMXF01000003.1"/>
</dbReference>